<proteinExistence type="inferred from homology"/>
<keyword evidence="5" id="KW-0560">Oxidoreductase</keyword>
<dbReference type="PANTHER" id="PTHR43600:SF2">
    <property type="entry name" value="F420-NON-REDUCING HYDROGENASE VHU SUBUNIT A"/>
    <property type="match status" value="1"/>
</dbReference>
<feature type="binding site" evidence="6">
    <location>
        <position position="58"/>
    </location>
    <ligand>
        <name>Fe cation</name>
        <dbReference type="ChEBI" id="CHEBI:24875"/>
    </ligand>
</feature>
<evidence type="ECO:0000256" key="2">
    <source>
        <dbReference type="ARBA" id="ARBA00009292"/>
    </source>
</evidence>
<feature type="binding site" evidence="6">
    <location>
        <position position="55"/>
    </location>
    <ligand>
        <name>Ni(2+)</name>
        <dbReference type="ChEBI" id="CHEBI:49786"/>
    </ligand>
</feature>
<dbReference type="GO" id="GO:0016151">
    <property type="term" value="F:nickel cation binding"/>
    <property type="evidence" value="ECO:0007669"/>
    <property type="project" value="InterPro"/>
</dbReference>
<dbReference type="PANTHER" id="PTHR43600">
    <property type="entry name" value="COENZYME F420 HYDROGENASE, SUBUNIT ALPHA"/>
    <property type="match status" value="1"/>
</dbReference>
<dbReference type="GO" id="GO:0016491">
    <property type="term" value="F:oxidoreductase activity"/>
    <property type="evidence" value="ECO:0007669"/>
    <property type="project" value="UniProtKB-KW"/>
</dbReference>
<dbReference type="OrthoDB" id="9761717at2"/>
<dbReference type="RefSeq" id="WP_146323870.1">
    <property type="nucleotide sequence ID" value="NZ_BAABLR010000005.1"/>
</dbReference>
<evidence type="ECO:0000256" key="3">
    <source>
        <dbReference type="ARBA" id="ARBA00022596"/>
    </source>
</evidence>
<evidence type="ECO:0000256" key="6">
    <source>
        <dbReference type="PIRSR" id="PIRSR601501-1"/>
    </source>
</evidence>
<comment type="similarity">
    <text evidence="2">Belongs to the [NiFe]/[NiFeSe] hydrogenase large subunit family.</text>
</comment>
<organism evidence="7 8">
    <name type="scientific">Corynebacterium canis</name>
    <dbReference type="NCBI Taxonomy" id="679663"/>
    <lineage>
        <taxon>Bacteria</taxon>
        <taxon>Bacillati</taxon>
        <taxon>Actinomycetota</taxon>
        <taxon>Actinomycetes</taxon>
        <taxon>Mycobacteriales</taxon>
        <taxon>Corynebacteriaceae</taxon>
        <taxon>Corynebacterium</taxon>
    </lineage>
</organism>
<keyword evidence="4 6" id="KW-0479">Metal-binding</keyword>
<dbReference type="SUPFAM" id="SSF56762">
    <property type="entry name" value="HydB/Nqo4-like"/>
    <property type="match status" value="1"/>
</dbReference>
<comment type="caution">
    <text evidence="7">The sequence shown here is derived from an EMBL/GenBank/DDBJ whole genome shotgun (WGS) entry which is preliminary data.</text>
</comment>
<evidence type="ECO:0000256" key="5">
    <source>
        <dbReference type="ARBA" id="ARBA00023002"/>
    </source>
</evidence>
<dbReference type="Gene3D" id="1.10.645.10">
    <property type="entry name" value="Cytochrome-c3 Hydrogenase, chain B"/>
    <property type="match status" value="2"/>
</dbReference>
<evidence type="ECO:0000313" key="7">
    <source>
        <dbReference type="EMBL" id="TWT26806.1"/>
    </source>
</evidence>
<gene>
    <name evidence="7" type="ORF">FRX94_04185</name>
</gene>
<evidence type="ECO:0000313" key="8">
    <source>
        <dbReference type="Proteomes" id="UP000320791"/>
    </source>
</evidence>
<dbReference type="AlphaFoldDB" id="A0A5C5ULA3"/>
<keyword evidence="3 6" id="KW-0533">Nickel</keyword>
<comment type="cofactor">
    <cofactor evidence="6">
        <name>Fe cation</name>
        <dbReference type="ChEBI" id="CHEBI:24875"/>
    </cofactor>
</comment>
<evidence type="ECO:0000256" key="1">
    <source>
        <dbReference type="ARBA" id="ARBA00001967"/>
    </source>
</evidence>
<feature type="binding site" evidence="6">
    <location>
        <position position="327"/>
    </location>
    <ligand>
        <name>Fe cation</name>
        <dbReference type="ChEBI" id="CHEBI:24875"/>
    </ligand>
</feature>
<feature type="binding site" evidence="6">
    <location>
        <position position="294"/>
    </location>
    <ligand>
        <name>Mg(2+)</name>
        <dbReference type="ChEBI" id="CHEBI:18420"/>
    </ligand>
</feature>
<feature type="binding site" evidence="6">
    <location>
        <position position="58"/>
    </location>
    <ligand>
        <name>Ni(2+)</name>
        <dbReference type="ChEBI" id="CHEBI:49786"/>
    </ligand>
</feature>
<keyword evidence="8" id="KW-1185">Reference proteome</keyword>
<accession>A0A5C5ULA3</accession>
<dbReference type="Pfam" id="PF00374">
    <property type="entry name" value="NiFeSe_Hases"/>
    <property type="match status" value="1"/>
</dbReference>
<evidence type="ECO:0000256" key="4">
    <source>
        <dbReference type="ARBA" id="ARBA00022723"/>
    </source>
</evidence>
<name>A0A5C5ULA3_9CORY</name>
<keyword evidence="6" id="KW-0460">Magnesium</keyword>
<protein>
    <submittedName>
        <fullName evidence="7">Reducing hydrogenase subunit alpha</fullName>
    </submittedName>
</protein>
<reference evidence="7 8" key="1">
    <citation type="submission" date="2019-08" db="EMBL/GenBank/DDBJ databases">
        <authorList>
            <person name="Lei W."/>
        </authorList>
    </citation>
    <scope>NUCLEOTIDE SEQUENCE [LARGE SCALE GENOMIC DNA]</scope>
    <source>
        <strain evidence="7 8">CCUG 58627</strain>
    </source>
</reference>
<dbReference type="InterPro" id="IPR029014">
    <property type="entry name" value="NiFe-Hase_large"/>
</dbReference>
<keyword evidence="6" id="KW-0408">Iron</keyword>
<dbReference type="EMBL" id="VOHM01000006">
    <property type="protein sequence ID" value="TWT26806.1"/>
    <property type="molecule type" value="Genomic_DNA"/>
</dbReference>
<comment type="cofactor">
    <cofactor evidence="1 6">
        <name>Ni(2+)</name>
        <dbReference type="ChEBI" id="CHEBI:49786"/>
    </cofactor>
</comment>
<dbReference type="Proteomes" id="UP000320791">
    <property type="component" value="Unassembled WGS sequence"/>
</dbReference>
<dbReference type="InterPro" id="IPR001501">
    <property type="entry name" value="Ni-dep_hyd_lsu"/>
</dbReference>
<sequence length="343" mass="36839">MSTTLRLDHFLDPFEARVVVTEHGPRFDLSALPRLDHMLLGRNVLEVPDIVKRLCGICPVTHHLAGMRALDSLFDAPPPPAARNVRALLHYGSVLDAVAPKLFGHAPERAVELKRFGKAVLALAGCPGHFPDVAIPGGVREPRLGSLEVPEPVFVPDLDWEDGFTGLSLRLETEGEFDPLGGWLSTGEPVAEWPQLITETDPDQPAPRPLYRGRPYRVGPLAQFGSMHPLAAQATQLNHALAQVKRLLRADYSGPWVTPGSLRDGTGVGLVDGPRGILAHVYTAADGVLVSCQILTPTAQNEPWLAAMLGALDPEAAIRAADPCLPCTSAPEGQMNVRTVPCA</sequence>
<feature type="binding site" evidence="6">
    <location>
        <position position="324"/>
    </location>
    <ligand>
        <name>Ni(2+)</name>
        <dbReference type="ChEBI" id="CHEBI:49786"/>
    </ligand>
</feature>